<dbReference type="AlphaFoldDB" id="A0AAN4US15"/>
<name>A0AAN4US15_9RHOB</name>
<feature type="region of interest" description="Disordered" evidence="1">
    <location>
        <begin position="142"/>
        <end position="162"/>
    </location>
</feature>
<evidence type="ECO:0000313" key="4">
    <source>
        <dbReference type="Proteomes" id="UP000634647"/>
    </source>
</evidence>
<reference evidence="3" key="2">
    <citation type="submission" date="2023-06" db="EMBL/GenBank/DDBJ databases">
        <authorList>
            <person name="Sun Q."/>
            <person name="Zhou Y."/>
        </authorList>
    </citation>
    <scope>NUCLEOTIDE SEQUENCE</scope>
    <source>
        <strain evidence="3">CGMCC 1.10859</strain>
    </source>
</reference>
<dbReference type="GO" id="GO:0003677">
    <property type="term" value="F:DNA binding"/>
    <property type="evidence" value="ECO:0007669"/>
    <property type="project" value="InterPro"/>
</dbReference>
<evidence type="ECO:0000256" key="1">
    <source>
        <dbReference type="SAM" id="MobiDB-lite"/>
    </source>
</evidence>
<dbReference type="GO" id="GO:0006313">
    <property type="term" value="P:DNA transposition"/>
    <property type="evidence" value="ECO:0007669"/>
    <property type="project" value="InterPro"/>
</dbReference>
<reference evidence="3" key="1">
    <citation type="journal article" date="2014" name="Int. J. Syst. Evol. Microbiol.">
        <title>Complete genome sequence of Corynebacterium casei LMG S-19264T (=DSM 44701T), isolated from a smear-ripened cheese.</title>
        <authorList>
            <consortium name="US DOE Joint Genome Institute (JGI-PGF)"/>
            <person name="Walter F."/>
            <person name="Albersmeier A."/>
            <person name="Kalinowski J."/>
            <person name="Ruckert C."/>
        </authorList>
    </citation>
    <scope>NUCLEOTIDE SEQUENCE</scope>
    <source>
        <strain evidence="3">CGMCC 1.10859</strain>
    </source>
</reference>
<proteinExistence type="predicted"/>
<dbReference type="InterPro" id="IPR002559">
    <property type="entry name" value="Transposase_11"/>
</dbReference>
<dbReference type="Pfam" id="PF01609">
    <property type="entry name" value="DDE_Tnp_1"/>
    <property type="match status" value="1"/>
</dbReference>
<gene>
    <name evidence="3" type="ORF">GCM10008024_24010</name>
</gene>
<dbReference type="Proteomes" id="UP000634647">
    <property type="component" value="Unassembled WGS sequence"/>
</dbReference>
<dbReference type="EMBL" id="BNAB01000010">
    <property type="protein sequence ID" value="GHE02848.1"/>
    <property type="molecule type" value="Genomic_DNA"/>
</dbReference>
<feature type="domain" description="Transposase IS4-like" evidence="2">
    <location>
        <begin position="95"/>
        <end position="144"/>
    </location>
</feature>
<organism evidence="3 4">
    <name type="scientific">Allgaiera indica</name>
    <dbReference type="NCBI Taxonomy" id="765699"/>
    <lineage>
        <taxon>Bacteria</taxon>
        <taxon>Pseudomonadati</taxon>
        <taxon>Pseudomonadota</taxon>
        <taxon>Alphaproteobacteria</taxon>
        <taxon>Rhodobacterales</taxon>
        <taxon>Paracoccaceae</taxon>
        <taxon>Allgaiera</taxon>
    </lineage>
</organism>
<protein>
    <recommendedName>
        <fullName evidence="2">Transposase IS4-like domain-containing protein</fullName>
    </recommendedName>
</protein>
<evidence type="ECO:0000259" key="2">
    <source>
        <dbReference type="Pfam" id="PF01609"/>
    </source>
</evidence>
<accession>A0AAN4US15</accession>
<dbReference type="GO" id="GO:0004803">
    <property type="term" value="F:transposase activity"/>
    <property type="evidence" value="ECO:0007669"/>
    <property type="project" value="InterPro"/>
</dbReference>
<sequence>MRPETHDLRQEGRRRRAALVNLDHLVRSQGSVAHIGDAESPCESCPFAEARAEAISHPLPHGQPVRIYRVAAPPGARLVWFDPEAAWRSGAPLNLLIDSTGVTFRGDGEWQVRNHGPSRRRQWRKVHIVVDTKTENVRAVEFTSSRQGGGQPSASRAFGALP</sequence>
<comment type="caution">
    <text evidence="3">The sequence shown here is derived from an EMBL/GenBank/DDBJ whole genome shotgun (WGS) entry which is preliminary data.</text>
</comment>
<evidence type="ECO:0000313" key="3">
    <source>
        <dbReference type="EMBL" id="GHE02848.1"/>
    </source>
</evidence>